<dbReference type="GO" id="GO:0005524">
    <property type="term" value="F:ATP binding"/>
    <property type="evidence" value="ECO:0007669"/>
    <property type="project" value="InterPro"/>
</dbReference>
<dbReference type="NCBIfam" id="TIGR00368">
    <property type="entry name" value="YifB family Mg chelatase-like AAA ATPase"/>
    <property type="match status" value="1"/>
</dbReference>
<dbReference type="InterPro" id="IPR027417">
    <property type="entry name" value="P-loop_NTPase"/>
</dbReference>
<dbReference type="InterPro" id="IPR020568">
    <property type="entry name" value="Ribosomal_Su5_D2-typ_SF"/>
</dbReference>
<dbReference type="AlphaFoldDB" id="A0A2U1CHM7"/>
<evidence type="ECO:0000256" key="1">
    <source>
        <dbReference type="ARBA" id="ARBA00006354"/>
    </source>
</evidence>
<dbReference type="InterPro" id="IPR025158">
    <property type="entry name" value="Mg_chelat-rel_C"/>
</dbReference>
<feature type="domain" description="AAA+ ATPase" evidence="2">
    <location>
        <begin position="223"/>
        <end position="403"/>
    </location>
</feature>
<evidence type="ECO:0000259" key="2">
    <source>
        <dbReference type="SMART" id="SM00382"/>
    </source>
</evidence>
<organism evidence="3 4">
    <name type="scientific">Pusillimonas noertemannii</name>
    <dbReference type="NCBI Taxonomy" id="305977"/>
    <lineage>
        <taxon>Bacteria</taxon>
        <taxon>Pseudomonadati</taxon>
        <taxon>Pseudomonadota</taxon>
        <taxon>Betaproteobacteria</taxon>
        <taxon>Burkholderiales</taxon>
        <taxon>Alcaligenaceae</taxon>
        <taxon>Pusillimonas</taxon>
    </lineage>
</organism>
<dbReference type="InterPro" id="IPR004482">
    <property type="entry name" value="Mg_chelat-rel"/>
</dbReference>
<evidence type="ECO:0000313" key="3">
    <source>
        <dbReference type="EMBL" id="PVY60425.1"/>
    </source>
</evidence>
<comment type="similarity">
    <text evidence="1">Belongs to the Mg-chelatase subunits D/I family. ComM subfamily.</text>
</comment>
<keyword evidence="4" id="KW-1185">Reference proteome</keyword>
<dbReference type="InterPro" id="IPR003593">
    <property type="entry name" value="AAA+_ATPase"/>
</dbReference>
<dbReference type="SUPFAM" id="SSF54211">
    <property type="entry name" value="Ribosomal protein S5 domain 2-like"/>
    <property type="match status" value="1"/>
</dbReference>
<protein>
    <submittedName>
        <fullName evidence="3">Magnesium chelatase family protein</fullName>
    </submittedName>
</protein>
<sequence>MSLAVLASQALCGLQGFAVRVEVHVGPGLPSFGLVGLPDTGVRESRERVRSAILSSGYDFPAGRITVNLAPADLPKESGRFDLSIALGILAASGQISAPAAQGGKADHPPELGGYVFAGELSLTGAVVPVAAPLAIALSVAHSQPGAALVLPAACAGLAAHVPGLRVLAAGCLREVVEHFRGGAPLGPASATPWAAHCAPVPCMSEVRGQADARRALEIAACGGHSLLMSGPPGAGKSMLAHRLPGLLPALSDQQSLEVAALASVGGKEPRFSSMAPFRAPHHSASMPALVGGGVRPKPGEISLAHHGVLFLDELPEFQRHVLEALREPLETGCVSIARASLTLQFPAQFQLVAAMNPCPCGWLGHARMRCACTPDRIEKYRSRISGPLLDRVDLQISLPAAGADWLDAPSGEASEPIRARVERCRGRQLERQSCLNAKLGVEGMERHCALKHDARSLLREAMGRWSWSARVVHRVLRVARTLADMGGSDAIDSGHLAEAARYRQPWGAGGRPEA</sequence>
<dbReference type="EMBL" id="QEKO01000009">
    <property type="protein sequence ID" value="PVY60425.1"/>
    <property type="molecule type" value="Genomic_DNA"/>
</dbReference>
<accession>A0A2U1CHM7</accession>
<dbReference type="SMART" id="SM00382">
    <property type="entry name" value="AAA"/>
    <property type="match status" value="1"/>
</dbReference>
<reference evidence="3 4" key="1">
    <citation type="submission" date="2018-04" db="EMBL/GenBank/DDBJ databases">
        <title>Genomic Encyclopedia of Type Strains, Phase IV (KMG-IV): sequencing the most valuable type-strain genomes for metagenomic binning, comparative biology and taxonomic classification.</title>
        <authorList>
            <person name="Goeker M."/>
        </authorList>
    </citation>
    <scope>NUCLEOTIDE SEQUENCE [LARGE SCALE GENOMIC DNA]</scope>
    <source>
        <strain evidence="3 4">DSM 10065</strain>
    </source>
</reference>
<dbReference type="Gene3D" id="3.40.50.300">
    <property type="entry name" value="P-loop containing nucleotide triphosphate hydrolases"/>
    <property type="match status" value="1"/>
</dbReference>
<dbReference type="OrthoDB" id="9813147at2"/>
<dbReference type="PANTHER" id="PTHR32039:SF7">
    <property type="entry name" value="COMPETENCE PROTEIN COMM"/>
    <property type="match status" value="1"/>
</dbReference>
<dbReference type="Pfam" id="PF13541">
    <property type="entry name" value="ChlI"/>
    <property type="match status" value="1"/>
</dbReference>
<dbReference type="STRING" id="1231391.GCA_000308195_00184"/>
<dbReference type="PANTHER" id="PTHR32039">
    <property type="entry name" value="MAGNESIUM-CHELATASE SUBUNIT CHLI"/>
    <property type="match status" value="1"/>
</dbReference>
<dbReference type="RefSeq" id="WP_026067559.1">
    <property type="nucleotide sequence ID" value="NZ_JACCEX010000006.1"/>
</dbReference>
<dbReference type="InterPro" id="IPR014721">
    <property type="entry name" value="Ribsml_uS5_D2-typ_fold_subgr"/>
</dbReference>
<proteinExistence type="inferred from homology"/>
<dbReference type="InterPro" id="IPR045006">
    <property type="entry name" value="CHLI-like"/>
</dbReference>
<gene>
    <name evidence="3" type="ORF">C7440_3670</name>
</gene>
<name>A0A2U1CHM7_9BURK</name>
<dbReference type="Pfam" id="PF01078">
    <property type="entry name" value="Mg_chelatase"/>
    <property type="match status" value="1"/>
</dbReference>
<evidence type="ECO:0000313" key="4">
    <source>
        <dbReference type="Proteomes" id="UP000246145"/>
    </source>
</evidence>
<comment type="caution">
    <text evidence="3">The sequence shown here is derived from an EMBL/GenBank/DDBJ whole genome shotgun (WGS) entry which is preliminary data.</text>
</comment>
<dbReference type="SUPFAM" id="SSF52540">
    <property type="entry name" value="P-loop containing nucleoside triphosphate hydrolases"/>
    <property type="match status" value="1"/>
</dbReference>
<dbReference type="InterPro" id="IPR000523">
    <property type="entry name" value="Mg_chelatse_chII-like_cat_dom"/>
</dbReference>
<dbReference type="Proteomes" id="UP000246145">
    <property type="component" value="Unassembled WGS sequence"/>
</dbReference>
<dbReference type="Pfam" id="PF13335">
    <property type="entry name" value="Mg_chelatase_C"/>
    <property type="match status" value="1"/>
</dbReference>
<dbReference type="Gene3D" id="3.30.230.10">
    <property type="match status" value="1"/>
</dbReference>